<evidence type="ECO:0000256" key="8">
    <source>
        <dbReference type="ARBA" id="ARBA00023136"/>
    </source>
</evidence>
<dbReference type="SUPFAM" id="SSF47473">
    <property type="entry name" value="EF-hand"/>
    <property type="match status" value="2"/>
</dbReference>
<evidence type="ECO:0000256" key="10">
    <source>
        <dbReference type="SAM" id="SignalP"/>
    </source>
</evidence>
<keyword evidence="3" id="KW-0677">Repeat</keyword>
<organism evidence="12 13">
    <name type="scientific">Oikopleura dioica</name>
    <name type="common">Tunicate</name>
    <dbReference type="NCBI Taxonomy" id="34765"/>
    <lineage>
        <taxon>Eukaryota</taxon>
        <taxon>Metazoa</taxon>
        <taxon>Chordata</taxon>
        <taxon>Tunicata</taxon>
        <taxon>Appendicularia</taxon>
        <taxon>Copelata</taxon>
        <taxon>Oikopleuridae</taxon>
        <taxon>Oikopleura</taxon>
    </lineage>
</organism>
<dbReference type="InterPro" id="IPR039800">
    <property type="entry name" value="MICU1/2/3"/>
</dbReference>
<feature type="chain" id="PRO_5045391340" evidence="10">
    <location>
        <begin position="23"/>
        <end position="452"/>
    </location>
</feature>
<dbReference type="InterPro" id="IPR018247">
    <property type="entry name" value="EF_Hand_1_Ca_BS"/>
</dbReference>
<evidence type="ECO:0000313" key="13">
    <source>
        <dbReference type="Proteomes" id="UP001158576"/>
    </source>
</evidence>
<accession>A0ABN7TEX8</accession>
<evidence type="ECO:0000256" key="9">
    <source>
        <dbReference type="SAM" id="MobiDB-lite"/>
    </source>
</evidence>
<dbReference type="InterPro" id="IPR002048">
    <property type="entry name" value="EF_hand_dom"/>
</dbReference>
<feature type="region of interest" description="Disordered" evidence="9">
    <location>
        <begin position="39"/>
        <end position="58"/>
    </location>
</feature>
<evidence type="ECO:0000256" key="1">
    <source>
        <dbReference type="ARBA" id="ARBA00004273"/>
    </source>
</evidence>
<proteinExistence type="predicted"/>
<gene>
    <name evidence="12" type="ORF">OKIOD_LOCUS16935</name>
</gene>
<sequence>MAWRSRLKALVAPTLAAGSVLTLREQSSSEGTPFTIPKQEVQAKSRRDRDEGRQKVNSKRRRFENFATVQVNGELFMTPADFLESVTEDNPRKSSYKISYSVAEIEANLKQHTPARNKIQKGATDFFRKLGKNGIISYNEYLFLLCIITKPKQGFEVAFKMFDTDGNQLIDSDEFKVLEDIFRQSAENATNQRWDSRAYYEEETIKNDFEGTTLRYLFFGQDGKKQINHDLFYAFMHNLQAEVLELEFNAFARGKWDITELEFAEMLLRYTDQWDMDQQLERIQGRLSNQEGISMEEFKSFFFFLNNLEDFATAVHYYALANQPIGPEEFHRAVKISTGEDLSENLVNVVYAIFDKDGDRKLSHKEFIGVMSDRLSRQNKFRRANTLRSSFDIFKRCYFQTLAENGDIDQDTAAQRILFKTRQAFVPDDFEIFLKEKLAKKDASLAENQKQN</sequence>
<dbReference type="Proteomes" id="UP001158576">
    <property type="component" value="Chromosome 2"/>
</dbReference>
<evidence type="ECO:0000256" key="3">
    <source>
        <dbReference type="ARBA" id="ARBA00022737"/>
    </source>
</evidence>
<protein>
    <submittedName>
        <fullName evidence="12">Oidioi.mRNA.OKI2018_I69.chr2.g8170.t1.cds</fullName>
    </submittedName>
</protein>
<feature type="signal peptide" evidence="10">
    <location>
        <begin position="1"/>
        <end position="22"/>
    </location>
</feature>
<dbReference type="PANTHER" id="PTHR12294:SF13">
    <property type="entry name" value="MITOCHONDRIAL CALCIUM UPTAKE 3, ISOFORM D"/>
    <property type="match status" value="1"/>
</dbReference>
<dbReference type="PROSITE" id="PS50222">
    <property type="entry name" value="EF_HAND_2"/>
    <property type="match status" value="2"/>
</dbReference>
<keyword evidence="13" id="KW-1185">Reference proteome</keyword>
<feature type="domain" description="EF-hand" evidence="11">
    <location>
        <begin position="342"/>
        <end position="377"/>
    </location>
</feature>
<feature type="domain" description="EF-hand" evidence="11">
    <location>
        <begin position="150"/>
        <end position="185"/>
    </location>
</feature>
<dbReference type="EMBL" id="OU015567">
    <property type="protein sequence ID" value="CAG5114097.1"/>
    <property type="molecule type" value="Genomic_DNA"/>
</dbReference>
<dbReference type="SMART" id="SM00054">
    <property type="entry name" value="EFh"/>
    <property type="match status" value="2"/>
</dbReference>
<dbReference type="CDD" id="cd15900">
    <property type="entry name" value="EFh_MICU"/>
    <property type="match status" value="1"/>
</dbReference>
<feature type="compositionally biased region" description="Basic and acidic residues" evidence="9">
    <location>
        <begin position="41"/>
        <end position="54"/>
    </location>
</feature>
<dbReference type="PANTHER" id="PTHR12294">
    <property type="entry name" value="EF HAND DOMAIN FAMILY A1,A2-RELATED"/>
    <property type="match status" value="1"/>
</dbReference>
<evidence type="ECO:0000256" key="5">
    <source>
        <dbReference type="ARBA" id="ARBA00022837"/>
    </source>
</evidence>
<reference evidence="12 13" key="1">
    <citation type="submission" date="2021-04" db="EMBL/GenBank/DDBJ databases">
        <authorList>
            <person name="Bliznina A."/>
        </authorList>
    </citation>
    <scope>NUCLEOTIDE SEQUENCE [LARGE SCALE GENOMIC DNA]</scope>
</reference>
<keyword evidence="5" id="KW-0106">Calcium</keyword>
<keyword evidence="7" id="KW-0496">Mitochondrion</keyword>
<evidence type="ECO:0000256" key="7">
    <source>
        <dbReference type="ARBA" id="ARBA00023128"/>
    </source>
</evidence>
<comment type="subcellular location">
    <subcellularLocation>
        <location evidence="1">Mitochondrion inner membrane</location>
    </subcellularLocation>
    <subcellularLocation>
        <location evidence="2">Mitochondrion intermembrane space</location>
    </subcellularLocation>
</comment>
<evidence type="ECO:0000313" key="12">
    <source>
        <dbReference type="EMBL" id="CAG5114097.1"/>
    </source>
</evidence>
<keyword evidence="8" id="KW-0472">Membrane</keyword>
<dbReference type="Gene3D" id="1.10.238.10">
    <property type="entry name" value="EF-hand"/>
    <property type="match status" value="2"/>
</dbReference>
<dbReference type="InterPro" id="IPR011992">
    <property type="entry name" value="EF-hand-dom_pair"/>
</dbReference>
<keyword evidence="10" id="KW-0732">Signal</keyword>
<keyword evidence="6" id="KW-0809">Transit peptide</keyword>
<evidence type="ECO:0000256" key="6">
    <source>
        <dbReference type="ARBA" id="ARBA00022946"/>
    </source>
</evidence>
<evidence type="ECO:0000256" key="4">
    <source>
        <dbReference type="ARBA" id="ARBA00022792"/>
    </source>
</evidence>
<evidence type="ECO:0000259" key="11">
    <source>
        <dbReference type="PROSITE" id="PS50222"/>
    </source>
</evidence>
<name>A0ABN7TEX8_OIKDI</name>
<evidence type="ECO:0000256" key="2">
    <source>
        <dbReference type="ARBA" id="ARBA00004569"/>
    </source>
</evidence>
<keyword evidence="4" id="KW-0999">Mitochondrion inner membrane</keyword>
<dbReference type="PROSITE" id="PS00018">
    <property type="entry name" value="EF_HAND_1"/>
    <property type="match status" value="2"/>
</dbReference>